<comment type="caution">
    <text evidence="1">The sequence shown here is derived from an EMBL/GenBank/DDBJ whole genome shotgun (WGS) entry which is preliminary data.</text>
</comment>
<reference evidence="1 2" key="1">
    <citation type="journal article" date="2005" name="Int. J. Syst. Evol. Microbiol.">
        <title>Bacillus litoralis sp. nov., isolated from a tidal flat of the Yellow Sea in Korea.</title>
        <authorList>
            <person name="Yoon J.H."/>
            <person name="Oh T.K."/>
        </authorList>
    </citation>
    <scope>NUCLEOTIDE SEQUENCE [LARGE SCALE GENOMIC DNA]</scope>
    <source>
        <strain evidence="1 2">SW-211</strain>
    </source>
</reference>
<keyword evidence="2" id="KW-1185">Reference proteome</keyword>
<proteinExistence type="predicted"/>
<protein>
    <submittedName>
        <fullName evidence="1">DUF309 domain-containing protein</fullName>
    </submittedName>
</protein>
<dbReference type="SUPFAM" id="SSF140663">
    <property type="entry name" value="TTHA0068-like"/>
    <property type="match status" value="1"/>
</dbReference>
<dbReference type="Proteomes" id="UP000321363">
    <property type="component" value="Unassembled WGS sequence"/>
</dbReference>
<gene>
    <name evidence="1" type="ORF">FS935_03880</name>
</gene>
<sequence length="173" mass="21028">MYDQAYVDYLIYFHCERDYFECHEVLEEHWKKDPPKERKKYWVGLIQIAVGLYHQRRGNYSGAYRMMSNAINLLEHEKDMLNLLGLQSDELLNQLKHRKQEIFSNQPYHSYNLPIVDKKLQTICNNRCLHENLTWGKHSDLSNEYLLHKHIKRDRSEVITERELQLKKRHSNK</sequence>
<evidence type="ECO:0000313" key="1">
    <source>
        <dbReference type="EMBL" id="TXC93341.1"/>
    </source>
</evidence>
<accession>A0A5C6W690</accession>
<dbReference type="AlphaFoldDB" id="A0A5C6W690"/>
<dbReference type="PANTHER" id="PTHR34796:SF1">
    <property type="entry name" value="EXPRESSED PROTEIN"/>
    <property type="match status" value="1"/>
</dbReference>
<dbReference type="PANTHER" id="PTHR34796">
    <property type="entry name" value="EXPRESSED PROTEIN"/>
    <property type="match status" value="1"/>
</dbReference>
<dbReference type="RefSeq" id="WP_146946199.1">
    <property type="nucleotide sequence ID" value="NZ_VOQF01000001.1"/>
</dbReference>
<dbReference type="Pfam" id="PF03745">
    <property type="entry name" value="DUF309"/>
    <property type="match status" value="1"/>
</dbReference>
<dbReference type="OrthoDB" id="165483at2"/>
<dbReference type="InterPro" id="IPR005500">
    <property type="entry name" value="DUF309"/>
</dbReference>
<dbReference type="EMBL" id="VOQF01000001">
    <property type="protein sequence ID" value="TXC93341.1"/>
    <property type="molecule type" value="Genomic_DNA"/>
</dbReference>
<evidence type="ECO:0000313" key="2">
    <source>
        <dbReference type="Proteomes" id="UP000321363"/>
    </source>
</evidence>
<dbReference type="InterPro" id="IPR023203">
    <property type="entry name" value="TTHA0068_sf"/>
</dbReference>
<dbReference type="Gene3D" id="1.10.3450.10">
    <property type="entry name" value="TTHA0068-like"/>
    <property type="match status" value="1"/>
</dbReference>
<organism evidence="1 2">
    <name type="scientific">Metabacillus litoralis</name>
    <dbReference type="NCBI Taxonomy" id="152268"/>
    <lineage>
        <taxon>Bacteria</taxon>
        <taxon>Bacillati</taxon>
        <taxon>Bacillota</taxon>
        <taxon>Bacilli</taxon>
        <taxon>Bacillales</taxon>
        <taxon>Bacillaceae</taxon>
        <taxon>Metabacillus</taxon>
    </lineage>
</organism>
<name>A0A5C6W690_9BACI</name>